<dbReference type="NCBIfam" id="NF045659">
    <property type="entry name" value="DiMArgaseDdahMtb"/>
    <property type="match status" value="1"/>
</dbReference>
<comment type="caution">
    <text evidence="3">The sequence shown here is derived from an EMBL/GenBank/DDBJ whole genome shotgun (WGS) entry which is preliminary data.</text>
</comment>
<evidence type="ECO:0000313" key="4">
    <source>
        <dbReference type="Proteomes" id="UP001183176"/>
    </source>
</evidence>
<gene>
    <name evidence="3" type="ORF">RM423_04420</name>
</gene>
<accession>A0ABU2J6L2</accession>
<dbReference type="EMBL" id="JAVREH010000004">
    <property type="protein sequence ID" value="MDT0260632.1"/>
    <property type="molecule type" value="Genomic_DNA"/>
</dbReference>
<reference evidence="4" key="1">
    <citation type="submission" date="2023-07" db="EMBL/GenBank/DDBJ databases">
        <title>30 novel species of actinomycetes from the DSMZ collection.</title>
        <authorList>
            <person name="Nouioui I."/>
        </authorList>
    </citation>
    <scope>NUCLEOTIDE SEQUENCE [LARGE SCALE GENOMIC DNA]</scope>
    <source>
        <strain evidence="4">DSM 44399</strain>
    </source>
</reference>
<evidence type="ECO:0000313" key="3">
    <source>
        <dbReference type="EMBL" id="MDT0260632.1"/>
    </source>
</evidence>
<organism evidence="3 4">
    <name type="scientific">Jatrophihabitans lederbergiae</name>
    <dbReference type="NCBI Taxonomy" id="3075547"/>
    <lineage>
        <taxon>Bacteria</taxon>
        <taxon>Bacillati</taxon>
        <taxon>Actinomycetota</taxon>
        <taxon>Actinomycetes</taxon>
        <taxon>Jatrophihabitantales</taxon>
        <taxon>Jatrophihabitantaceae</taxon>
        <taxon>Jatrophihabitans</taxon>
    </lineage>
</organism>
<dbReference type="Proteomes" id="UP001183176">
    <property type="component" value="Unassembled WGS sequence"/>
</dbReference>
<evidence type="ECO:0000256" key="2">
    <source>
        <dbReference type="ARBA" id="ARBA00022801"/>
    </source>
</evidence>
<protein>
    <recommendedName>
        <fullName evidence="5">Amidinotransferase</fullName>
    </recommendedName>
</protein>
<evidence type="ECO:0008006" key="5">
    <source>
        <dbReference type="Google" id="ProtNLM"/>
    </source>
</evidence>
<keyword evidence="2" id="KW-0378">Hydrolase</keyword>
<proteinExistence type="inferred from homology"/>
<dbReference type="SUPFAM" id="SSF55909">
    <property type="entry name" value="Pentein"/>
    <property type="match status" value="1"/>
</dbReference>
<dbReference type="PANTHER" id="PTHR12737">
    <property type="entry name" value="DIMETHYLARGININE DIMETHYLAMINOHYDROLASE"/>
    <property type="match status" value="1"/>
</dbReference>
<name>A0ABU2J6L2_9ACTN</name>
<dbReference type="Gene3D" id="3.75.10.10">
    <property type="entry name" value="L-arginine/glycine Amidinotransferase, Chain A"/>
    <property type="match status" value="1"/>
</dbReference>
<dbReference type="RefSeq" id="WP_311421789.1">
    <property type="nucleotide sequence ID" value="NZ_JAVREH010000004.1"/>
</dbReference>
<keyword evidence="4" id="KW-1185">Reference proteome</keyword>
<evidence type="ECO:0000256" key="1">
    <source>
        <dbReference type="ARBA" id="ARBA00008532"/>
    </source>
</evidence>
<dbReference type="PANTHER" id="PTHR12737:SF9">
    <property type="entry name" value="DIMETHYLARGININASE"/>
    <property type="match status" value="1"/>
</dbReference>
<sequence>MLSTSARRYLMCPPTFFDVQYAINPWMRLGERVDPARACKQWTALKTTLEALGHHVEEMSPQPGLPDLVFAANGGIVIGAKAMAPAFRFSERAAETPFYADALKQRGYERVAAPHNLNEGEGDFLLVGSTILAGSGFRSDELAAAEVGAYFGLAVVSLTLADPRFYHLDTALSVLDSNTIAYLPEAFDPASRGVLRDLFPKAILAEDADARKLGLNLVSDGANVVMSAEAPGLARAVGERGYQVHPIEFDEFRKAGGGIKCCVLSLHDAPAGEAASWAHPAVTAC</sequence>
<dbReference type="InterPro" id="IPR033199">
    <property type="entry name" value="DDAH-like"/>
</dbReference>
<comment type="similarity">
    <text evidence="1">Belongs to the DDAH family.</text>
</comment>